<evidence type="ECO:0000256" key="2">
    <source>
        <dbReference type="SAM" id="Phobius"/>
    </source>
</evidence>
<keyword evidence="7" id="KW-1185">Reference proteome</keyword>
<feature type="domain" description="Tag1 C-terminal" evidence="3">
    <location>
        <begin position="479"/>
        <end position="593"/>
    </location>
</feature>
<comment type="caution">
    <text evidence="6">The sequence shown here is derived from an EMBL/GenBank/DDBJ whole genome shotgun (WGS) entry which is preliminary data.</text>
</comment>
<evidence type="ECO:0000259" key="3">
    <source>
        <dbReference type="Pfam" id="PF22786"/>
    </source>
</evidence>
<dbReference type="InterPro" id="IPR059066">
    <property type="entry name" value="Ig_Tag1-like_5th"/>
</dbReference>
<feature type="region of interest" description="Disordered" evidence="1">
    <location>
        <begin position="1"/>
        <end position="87"/>
    </location>
</feature>
<gene>
    <name evidence="6" type="ORF">GOMPHAMPRED_004274</name>
</gene>
<dbReference type="InterPro" id="IPR059065">
    <property type="entry name" value="Ig_Tag1-like_4th"/>
</dbReference>
<feature type="domain" description="Tag1-like fifth Ig-like" evidence="5">
    <location>
        <begin position="755"/>
        <end position="866"/>
    </location>
</feature>
<dbReference type="Pfam" id="PF26150">
    <property type="entry name" value="LEA-2_4"/>
    <property type="match status" value="1"/>
</dbReference>
<reference evidence="6" key="1">
    <citation type="submission" date="2021-03" db="EMBL/GenBank/DDBJ databases">
        <authorList>
            <person name="Tagirdzhanova G."/>
        </authorList>
    </citation>
    <scope>NUCLEOTIDE SEQUENCE</scope>
</reference>
<dbReference type="Pfam" id="PF26153">
    <property type="entry name" value="LEA-2L_5"/>
    <property type="match status" value="1"/>
</dbReference>
<feature type="compositionally biased region" description="Polar residues" evidence="1">
    <location>
        <begin position="75"/>
        <end position="84"/>
    </location>
</feature>
<evidence type="ECO:0008006" key="8">
    <source>
        <dbReference type="Google" id="ProtNLM"/>
    </source>
</evidence>
<dbReference type="PANTHER" id="PTHR35895:SF3">
    <property type="entry name" value="PRE-RRNA PROCESSING PROTEIN"/>
    <property type="match status" value="1"/>
</dbReference>
<evidence type="ECO:0000313" key="7">
    <source>
        <dbReference type="Proteomes" id="UP000664169"/>
    </source>
</evidence>
<organism evidence="6 7">
    <name type="scientific">Gomphillus americanus</name>
    <dbReference type="NCBI Taxonomy" id="1940652"/>
    <lineage>
        <taxon>Eukaryota</taxon>
        <taxon>Fungi</taxon>
        <taxon>Dikarya</taxon>
        <taxon>Ascomycota</taxon>
        <taxon>Pezizomycotina</taxon>
        <taxon>Lecanoromycetes</taxon>
        <taxon>OSLEUM clade</taxon>
        <taxon>Ostropomycetidae</taxon>
        <taxon>Ostropales</taxon>
        <taxon>Graphidaceae</taxon>
        <taxon>Gomphilloideae</taxon>
        <taxon>Gomphillus</taxon>
    </lineage>
</organism>
<dbReference type="Proteomes" id="UP000664169">
    <property type="component" value="Unassembled WGS sequence"/>
</dbReference>
<dbReference type="InterPro" id="IPR046368">
    <property type="entry name" value="Tag1"/>
</dbReference>
<evidence type="ECO:0000313" key="6">
    <source>
        <dbReference type="EMBL" id="CAF9926951.1"/>
    </source>
</evidence>
<sequence length="878" mass="95603">MSNNPTTLQAGNRESDAGSQTRVASSRRSSKSSTKKPNLPKKYSDESTPLLSRDPDREHADDEEDFGASDAASVVSENQEQAQKPRSKWRIPTIISISILTVLLIVILAFGFAMPAVVDEYAQQATVFRPQDLSIDRITSSGVVARVKGEFVLDPSKVERQSVRNLGSFGTWVARAIEVTPSNVEVELPEMGNVVLGKARVPSLVVQIRPGAVNDLDFLVELEPGKLDSIRRLASDWIEGRISQLRVKGKADVGIKSGVFWLGTQSIIKEVVFEGHSLPSMPKYDITKFNIHQVDRPNGKHAIAVDTNVVLFNEYPVSFDVPPLAFSIRVPGCYPESSIHLADAFTETIHIQANHDVVAPAKGVVRKLSTSLIDVCPDTVKSPLDQLLDQYMSGVETKFYVTGADQQPAGTPNWMSDILRSFEVPISITGHSFKNLIRSFSMDDVHFSLPNPLAEPESPEANPRISAKVKVIANLPEEMNFPVSVPQLRASADVYFESEKLGELDLRKWQDAESRQIGAKNGNPPGIVVTTAIKDASLKITDSDVFSNVVSAMLFGKKPVVLEVKALVDIETSTALGTLVVREIPASGEVPIKPLSDGGFEKFSPQIRLLDITGTEPTSFSFDMLVNITNPTNYSASVPSAKIQILVNDTLLAIANTMSHVDIGPGLNHNIPVEVQWDPLANSGEKGQEVAKEFLSQYVSEGWNTTLTLRAYEATIPALPALGKVLSKTPIKIPTPRLKPPKQPSPPDNDTDPENGAPRFIEDATMHLWTSTATFTLLSPLSNNTLFLNSINATALYNHTEQVGKIIYDLPFAVPPGATTSPKLPVDWSLGSVGYSAVRDALGGVLKLDARATINVQIGDWQQEIWFEGSGIGAHIRI</sequence>
<accession>A0A8H3FJ91</accession>
<keyword evidence="2" id="KW-0812">Transmembrane</keyword>
<keyword evidence="2" id="KW-1133">Transmembrane helix</keyword>
<proteinExistence type="predicted"/>
<dbReference type="Pfam" id="PF26174">
    <property type="entry name" value="LEA-2_1"/>
    <property type="match status" value="1"/>
</dbReference>
<feature type="compositionally biased region" description="Polar residues" evidence="1">
    <location>
        <begin position="1"/>
        <end position="24"/>
    </location>
</feature>
<feature type="transmembrane region" description="Helical" evidence="2">
    <location>
        <begin position="94"/>
        <end position="118"/>
    </location>
</feature>
<dbReference type="GO" id="GO:0000329">
    <property type="term" value="C:fungal-type vacuole membrane"/>
    <property type="evidence" value="ECO:0007669"/>
    <property type="project" value="InterPro"/>
</dbReference>
<dbReference type="InterPro" id="IPR055011">
    <property type="entry name" value="Tag1_C"/>
</dbReference>
<feature type="region of interest" description="Disordered" evidence="1">
    <location>
        <begin position="733"/>
        <end position="758"/>
    </location>
</feature>
<protein>
    <recommendedName>
        <fullName evidence="8">Pre-rrna processing protein</fullName>
    </recommendedName>
</protein>
<evidence type="ECO:0000259" key="5">
    <source>
        <dbReference type="Pfam" id="PF26153"/>
    </source>
</evidence>
<name>A0A8H3FJ91_9LECA</name>
<feature type="compositionally biased region" description="Pro residues" evidence="1">
    <location>
        <begin position="737"/>
        <end position="747"/>
    </location>
</feature>
<dbReference type="OrthoDB" id="5596576at2759"/>
<evidence type="ECO:0000256" key="1">
    <source>
        <dbReference type="SAM" id="MobiDB-lite"/>
    </source>
</evidence>
<dbReference type="Pfam" id="PF22786">
    <property type="entry name" value="Tag1_C"/>
    <property type="match status" value="1"/>
</dbReference>
<keyword evidence="2" id="KW-0472">Membrane</keyword>
<dbReference type="PANTHER" id="PTHR35895">
    <property type="entry name" value="CHROMOSOME 16, WHOLE GENOME SHOTGUN SEQUENCE"/>
    <property type="match status" value="1"/>
</dbReference>
<evidence type="ECO:0000259" key="4">
    <source>
        <dbReference type="Pfam" id="PF26150"/>
    </source>
</evidence>
<feature type="domain" description="Tag1-like fourth Ig-like" evidence="4">
    <location>
        <begin position="605"/>
        <end position="722"/>
    </location>
</feature>
<dbReference type="AlphaFoldDB" id="A0A8H3FJ91"/>
<dbReference type="EMBL" id="CAJPDQ010000026">
    <property type="protein sequence ID" value="CAF9926951.1"/>
    <property type="molecule type" value="Genomic_DNA"/>
</dbReference>